<reference evidence="9" key="1">
    <citation type="submission" date="2020-08" db="EMBL/GenBank/DDBJ databases">
        <title>Genome public.</title>
        <authorList>
            <person name="Liu C."/>
            <person name="Sun Q."/>
        </authorList>
    </citation>
    <scope>NUCLEOTIDE SEQUENCE</scope>
    <source>
        <strain evidence="9">NSJ-23</strain>
    </source>
</reference>
<dbReference type="InterPro" id="IPR004681">
    <property type="entry name" value="TRAP_DctM"/>
</dbReference>
<feature type="domain" description="TRAP C4-dicarboxylate transport system permease DctM subunit" evidence="8">
    <location>
        <begin position="7"/>
        <end position="415"/>
    </location>
</feature>
<evidence type="ECO:0000256" key="5">
    <source>
        <dbReference type="ARBA" id="ARBA00022989"/>
    </source>
</evidence>
<dbReference type="PANTHER" id="PTHR33362:SF3">
    <property type="entry name" value="SIALIC ACID TRAP TRANSPORTER PERMEASE PROTEIN SIAT"/>
    <property type="match status" value="1"/>
</dbReference>
<dbReference type="Pfam" id="PF06808">
    <property type="entry name" value="DctM"/>
    <property type="match status" value="1"/>
</dbReference>
<feature type="transmembrane region" description="Helical" evidence="7">
    <location>
        <begin position="95"/>
        <end position="123"/>
    </location>
</feature>
<feature type="transmembrane region" description="Helical" evidence="7">
    <location>
        <begin position="6"/>
        <end position="34"/>
    </location>
</feature>
<dbReference type="InterPro" id="IPR010656">
    <property type="entry name" value="DctM"/>
</dbReference>
<comment type="caution">
    <text evidence="9">The sequence shown here is derived from an EMBL/GenBank/DDBJ whole genome shotgun (WGS) entry which is preliminary data.</text>
</comment>
<dbReference type="AlphaFoldDB" id="A0A8J6MDW5"/>
<feature type="transmembrane region" description="Helical" evidence="7">
    <location>
        <begin position="213"/>
        <end position="235"/>
    </location>
</feature>
<evidence type="ECO:0000259" key="8">
    <source>
        <dbReference type="Pfam" id="PF06808"/>
    </source>
</evidence>
<organism evidence="9 10">
    <name type="scientific">Flintibacter hominis</name>
    <dbReference type="NCBI Taxonomy" id="2763048"/>
    <lineage>
        <taxon>Bacteria</taxon>
        <taxon>Bacillati</taxon>
        <taxon>Bacillota</taxon>
        <taxon>Clostridia</taxon>
        <taxon>Eubacteriales</taxon>
        <taxon>Flintibacter</taxon>
    </lineage>
</organism>
<proteinExistence type="predicted"/>
<evidence type="ECO:0000313" key="9">
    <source>
        <dbReference type="EMBL" id="MBC5723711.1"/>
    </source>
</evidence>
<accession>A0A8J6MDW5</accession>
<keyword evidence="2" id="KW-1003">Cell membrane</keyword>
<keyword evidence="4 7" id="KW-0812">Transmembrane</keyword>
<feature type="transmembrane region" description="Helical" evidence="7">
    <location>
        <begin position="356"/>
        <end position="376"/>
    </location>
</feature>
<dbReference type="PIRSF" id="PIRSF006066">
    <property type="entry name" value="HI0050"/>
    <property type="match status" value="1"/>
</dbReference>
<feature type="transmembrane region" description="Helical" evidence="7">
    <location>
        <begin position="174"/>
        <end position="192"/>
    </location>
</feature>
<gene>
    <name evidence="9" type="ORF">H8S11_12940</name>
</gene>
<protein>
    <submittedName>
        <fullName evidence="9">TRAP transporter large permease</fullName>
    </submittedName>
</protein>
<dbReference type="Proteomes" id="UP000628736">
    <property type="component" value="Unassembled WGS sequence"/>
</dbReference>
<feature type="transmembrane region" description="Helical" evidence="7">
    <location>
        <begin position="278"/>
        <end position="295"/>
    </location>
</feature>
<dbReference type="NCBIfam" id="TIGR00786">
    <property type="entry name" value="dctM"/>
    <property type="match status" value="1"/>
</dbReference>
<evidence type="ECO:0000313" key="10">
    <source>
        <dbReference type="Proteomes" id="UP000628736"/>
    </source>
</evidence>
<feature type="transmembrane region" description="Helical" evidence="7">
    <location>
        <begin position="135"/>
        <end position="162"/>
    </location>
</feature>
<dbReference type="GO" id="GO:0022857">
    <property type="term" value="F:transmembrane transporter activity"/>
    <property type="evidence" value="ECO:0007669"/>
    <property type="project" value="TreeGrafter"/>
</dbReference>
<keyword evidence="5 7" id="KW-1133">Transmembrane helix</keyword>
<feature type="transmembrane region" description="Helical" evidence="7">
    <location>
        <begin position="315"/>
        <end position="344"/>
    </location>
</feature>
<keyword evidence="6 7" id="KW-0472">Membrane</keyword>
<keyword evidence="3" id="KW-0997">Cell inner membrane</keyword>
<sequence length="426" mass="44834">MNILLLFGVFFVLIMLSVPIGVALGVATSLTICLTSNIGPVMVAQKAFTGLDSFTLIAIPFFMLAGNLMALGGIARRIVNLADAAVGKFTGGLGMATVIGCMFFAAISGSGPATVTAMGSIMLPEMEKRGYDRAFSTGLTATAGTIGVIIPPSIPFVIYGVASGTSVGDMFKAGFIPGILIGIGLMIVCWVISKKRGYKGIERTKNDESFLKVFLDSLPALMAPVIILGGIYGGIFTPTEAAVVATVYSLFVGKFVYHELTWKIVYESYRSTADMNGFTGLALGFSMSFAAYLTMEQIPAKVANVVLSAVSSKIAIIALIIVILLVVGCFVDNISSCLILTPVFLPMVKAVGMDPVHFGIMMTVALAIGFVTPPYGVNLFVASAVAKLKIEEVSKAAIPFLAAMFVCLLLIAYIEPISMALVWLLS</sequence>
<evidence type="ECO:0000256" key="2">
    <source>
        <dbReference type="ARBA" id="ARBA00022475"/>
    </source>
</evidence>
<evidence type="ECO:0000256" key="7">
    <source>
        <dbReference type="SAM" id="Phobius"/>
    </source>
</evidence>
<feature type="transmembrane region" description="Helical" evidence="7">
    <location>
        <begin position="396"/>
        <end position="425"/>
    </location>
</feature>
<dbReference type="GO" id="GO:0005886">
    <property type="term" value="C:plasma membrane"/>
    <property type="evidence" value="ECO:0007669"/>
    <property type="project" value="UniProtKB-SubCell"/>
</dbReference>
<keyword evidence="10" id="KW-1185">Reference proteome</keyword>
<evidence type="ECO:0000256" key="3">
    <source>
        <dbReference type="ARBA" id="ARBA00022519"/>
    </source>
</evidence>
<name>A0A8J6MDW5_9FIRM</name>
<feature type="transmembrane region" description="Helical" evidence="7">
    <location>
        <begin position="54"/>
        <end position="75"/>
    </location>
</feature>
<comment type="subcellular location">
    <subcellularLocation>
        <location evidence="1">Cell inner membrane</location>
        <topology evidence="1">Multi-pass membrane protein</topology>
    </subcellularLocation>
</comment>
<evidence type="ECO:0000256" key="6">
    <source>
        <dbReference type="ARBA" id="ARBA00023136"/>
    </source>
</evidence>
<dbReference type="PANTHER" id="PTHR33362">
    <property type="entry name" value="SIALIC ACID TRAP TRANSPORTER PERMEASE PROTEIN SIAT-RELATED"/>
    <property type="match status" value="1"/>
</dbReference>
<dbReference type="RefSeq" id="WP_186853410.1">
    <property type="nucleotide sequence ID" value="NZ_JACOPO010000012.1"/>
</dbReference>
<dbReference type="EMBL" id="JACOPO010000012">
    <property type="protein sequence ID" value="MBC5723711.1"/>
    <property type="molecule type" value="Genomic_DNA"/>
</dbReference>
<evidence type="ECO:0000256" key="4">
    <source>
        <dbReference type="ARBA" id="ARBA00022692"/>
    </source>
</evidence>
<evidence type="ECO:0000256" key="1">
    <source>
        <dbReference type="ARBA" id="ARBA00004429"/>
    </source>
</evidence>
<feature type="transmembrane region" description="Helical" evidence="7">
    <location>
        <begin position="241"/>
        <end position="257"/>
    </location>
</feature>